<accession>A0A2U8E7B8</accession>
<protein>
    <submittedName>
        <fullName evidence="1">Uncharacterized protein</fullName>
    </submittedName>
</protein>
<dbReference type="EMBL" id="CP023004">
    <property type="protein sequence ID" value="AWI10492.1"/>
    <property type="molecule type" value="Genomic_DNA"/>
</dbReference>
<evidence type="ECO:0000313" key="1">
    <source>
        <dbReference type="EMBL" id="AWI10492.1"/>
    </source>
</evidence>
<keyword evidence="2" id="KW-1185">Reference proteome</keyword>
<reference evidence="1 2" key="1">
    <citation type="journal article" date="2018" name="Syst. Appl. Microbiol.">
        <title>Ereboglobus luteus gen. nov. sp. nov. from cockroach guts, and new insights into the oxygen relationship of the genera Opitutus and Didymococcus (Verrucomicrobia: Opitutaceae).</title>
        <authorList>
            <person name="Tegtmeier D."/>
            <person name="Belitz A."/>
            <person name="Radek R."/>
            <person name="Heimerl T."/>
            <person name="Brune A."/>
        </authorList>
    </citation>
    <scope>NUCLEOTIDE SEQUENCE [LARGE SCALE GENOMIC DNA]</scope>
    <source>
        <strain evidence="1 2">Ho45</strain>
    </source>
</reference>
<name>A0A2U8E7B8_9BACT</name>
<dbReference type="Proteomes" id="UP000244896">
    <property type="component" value="Chromosome"/>
</dbReference>
<dbReference type="OrthoDB" id="192612at2"/>
<dbReference type="AlphaFoldDB" id="A0A2U8E7B8"/>
<proteinExistence type="predicted"/>
<evidence type="ECO:0000313" key="2">
    <source>
        <dbReference type="Proteomes" id="UP000244896"/>
    </source>
</evidence>
<gene>
    <name evidence="1" type="ORF">CKA38_03550</name>
</gene>
<dbReference type="RefSeq" id="WP_108826390.1">
    <property type="nucleotide sequence ID" value="NZ_CP023004.1"/>
</dbReference>
<dbReference type="KEGG" id="elut:CKA38_03550"/>
<sequence>MPRRKSESPNDSENAGSAGATAFIQHVRLAGRAHGLVKNLGGFSKKHHSVPDFASAAAVAFLGKLCADELAVEAEAFFQKARAAFAYKRKDISLDVSSPAAVLTSRHFTLEWNYALNEDDPAEWTLTRTLHTLDFSHENAEPAFEELFAGMFDSIVFALTKGARVEDVIDAVESFDTGEDWTNPAPLTVTYPSDCATCTLRVDGVPAEVVFSGGELSMVFPRAGSPRELIEAFAAARHAFALTRHPALMALL</sequence>
<organism evidence="1 2">
    <name type="scientific">Ereboglobus luteus</name>
    <dbReference type="NCBI Taxonomy" id="1796921"/>
    <lineage>
        <taxon>Bacteria</taxon>
        <taxon>Pseudomonadati</taxon>
        <taxon>Verrucomicrobiota</taxon>
        <taxon>Opitutia</taxon>
        <taxon>Opitutales</taxon>
        <taxon>Opitutaceae</taxon>
        <taxon>Ereboglobus</taxon>
    </lineage>
</organism>